<evidence type="ECO:0000313" key="2">
    <source>
        <dbReference type="EMBL" id="PIP55612.1"/>
    </source>
</evidence>
<accession>A0A2H0BD60</accession>
<proteinExistence type="predicted"/>
<dbReference type="EMBL" id="PCST01000028">
    <property type="protein sequence ID" value="PIP55612.1"/>
    <property type="molecule type" value="Genomic_DNA"/>
</dbReference>
<dbReference type="AlphaFoldDB" id="A0A2H0BD60"/>
<sequence>MHIPYFVQGALFGPIFIGLTLILKIACPVPAGAGCFADYLAVPIFFPLIFIYKIVGEGLVMYHELWFVVLYWSVTGFLVGLIFDLRRKILMTND</sequence>
<keyword evidence="1" id="KW-0472">Membrane</keyword>
<keyword evidence="1" id="KW-1133">Transmembrane helix</keyword>
<organism evidence="2 3">
    <name type="scientific">Candidatus Zambryskibacteria bacterium CG22_combo_CG10-13_8_21_14_all_42_17</name>
    <dbReference type="NCBI Taxonomy" id="1975118"/>
    <lineage>
        <taxon>Bacteria</taxon>
        <taxon>Candidatus Zambryskiibacteriota</taxon>
    </lineage>
</organism>
<name>A0A2H0BD60_9BACT</name>
<keyword evidence="1" id="KW-0812">Transmembrane</keyword>
<evidence type="ECO:0000256" key="1">
    <source>
        <dbReference type="SAM" id="Phobius"/>
    </source>
</evidence>
<evidence type="ECO:0000313" key="3">
    <source>
        <dbReference type="Proteomes" id="UP000229794"/>
    </source>
</evidence>
<feature type="transmembrane region" description="Helical" evidence="1">
    <location>
        <begin position="35"/>
        <end position="55"/>
    </location>
</feature>
<feature type="transmembrane region" description="Helical" evidence="1">
    <location>
        <begin position="61"/>
        <end position="83"/>
    </location>
</feature>
<protein>
    <submittedName>
        <fullName evidence="2">Uncharacterized protein</fullName>
    </submittedName>
</protein>
<gene>
    <name evidence="2" type="ORF">COX06_02360</name>
</gene>
<comment type="caution">
    <text evidence="2">The sequence shown here is derived from an EMBL/GenBank/DDBJ whole genome shotgun (WGS) entry which is preliminary data.</text>
</comment>
<feature type="transmembrane region" description="Helical" evidence="1">
    <location>
        <begin position="6"/>
        <end position="23"/>
    </location>
</feature>
<reference evidence="2 3" key="1">
    <citation type="submission" date="2017-09" db="EMBL/GenBank/DDBJ databases">
        <title>Depth-based differentiation of microbial function through sediment-hosted aquifers and enrichment of novel symbionts in the deep terrestrial subsurface.</title>
        <authorList>
            <person name="Probst A.J."/>
            <person name="Ladd B."/>
            <person name="Jarett J.K."/>
            <person name="Geller-Mcgrath D.E."/>
            <person name="Sieber C.M."/>
            <person name="Emerson J.B."/>
            <person name="Anantharaman K."/>
            <person name="Thomas B.C."/>
            <person name="Malmstrom R."/>
            <person name="Stieglmeier M."/>
            <person name="Klingl A."/>
            <person name="Woyke T."/>
            <person name="Ryan C.M."/>
            <person name="Banfield J.F."/>
        </authorList>
    </citation>
    <scope>NUCLEOTIDE SEQUENCE [LARGE SCALE GENOMIC DNA]</scope>
    <source>
        <strain evidence="2">CG22_combo_CG10-13_8_21_14_all_42_17</strain>
    </source>
</reference>
<dbReference type="Proteomes" id="UP000229794">
    <property type="component" value="Unassembled WGS sequence"/>
</dbReference>